<name>C9Z860_STRSW</name>
<feature type="compositionally biased region" description="Polar residues" evidence="1">
    <location>
        <begin position="93"/>
        <end position="102"/>
    </location>
</feature>
<evidence type="ECO:0008006" key="4">
    <source>
        <dbReference type="Google" id="ProtNLM"/>
    </source>
</evidence>
<evidence type="ECO:0000256" key="1">
    <source>
        <dbReference type="SAM" id="MobiDB-lite"/>
    </source>
</evidence>
<proteinExistence type="predicted"/>
<dbReference type="HOGENOM" id="CLU_1969372_0_0_11"/>
<dbReference type="STRING" id="680198.SCAB_13301"/>
<dbReference type="EMBL" id="FN554889">
    <property type="protein sequence ID" value="CBG68488.1"/>
    <property type="molecule type" value="Genomic_DNA"/>
</dbReference>
<sequence>MRLSWFAPNTWAARSPIAELRHRLRARAEDRIRATRATGLRKLPLHHTARNRISNASHSCRTPADQRIPDYVGGPSRGFEAGQWTIHRDSSSPSILSATAVTAPSGSNGSPLAASSSSRVLDVHVPP</sequence>
<dbReference type="Proteomes" id="UP000001444">
    <property type="component" value="Chromosome"/>
</dbReference>
<feature type="compositionally biased region" description="Low complexity" evidence="1">
    <location>
        <begin position="103"/>
        <end position="118"/>
    </location>
</feature>
<gene>
    <name evidence="2" type="ordered locus">SCAB_13301</name>
</gene>
<reference evidence="2 3" key="1">
    <citation type="journal article" date="2010" name="Mol. Plant Microbe Interact.">
        <title>Streptomyces scabies 87-22 contains a coronafacic acid-like biosynthetic cluster that contributes to plant-microbe interactions.</title>
        <authorList>
            <person name="Bignell D.R."/>
            <person name="Seipke R.F."/>
            <person name="Huguet-Tapia J.C."/>
            <person name="Chambers A.H."/>
            <person name="Parry R.J."/>
            <person name="Loria R."/>
        </authorList>
    </citation>
    <scope>NUCLEOTIDE SEQUENCE [LARGE SCALE GENOMIC DNA]</scope>
    <source>
        <strain evidence="2 3">87.22</strain>
    </source>
</reference>
<dbReference type="AlphaFoldDB" id="C9Z860"/>
<organism evidence="2 3">
    <name type="scientific">Streptomyces scabiei (strain 87.22)</name>
    <dbReference type="NCBI Taxonomy" id="680198"/>
    <lineage>
        <taxon>Bacteria</taxon>
        <taxon>Bacillati</taxon>
        <taxon>Actinomycetota</taxon>
        <taxon>Actinomycetes</taxon>
        <taxon>Kitasatosporales</taxon>
        <taxon>Streptomycetaceae</taxon>
        <taxon>Streptomyces</taxon>
    </lineage>
</organism>
<evidence type="ECO:0000313" key="2">
    <source>
        <dbReference type="EMBL" id="CBG68488.1"/>
    </source>
</evidence>
<feature type="region of interest" description="Disordered" evidence="1">
    <location>
        <begin position="93"/>
        <end position="127"/>
    </location>
</feature>
<keyword evidence="3" id="KW-1185">Reference proteome</keyword>
<protein>
    <recommendedName>
        <fullName evidence="4">Transposase</fullName>
    </recommendedName>
</protein>
<dbReference type="KEGG" id="scb:SCAB_13301"/>
<evidence type="ECO:0000313" key="3">
    <source>
        <dbReference type="Proteomes" id="UP000001444"/>
    </source>
</evidence>
<accession>C9Z860</accession>